<comment type="caution">
    <text evidence="2">The sequence shown here is derived from an EMBL/GenBank/DDBJ whole genome shotgun (WGS) entry which is preliminary data.</text>
</comment>
<dbReference type="SMART" id="SM00355">
    <property type="entry name" value="ZnF_C2H2"/>
    <property type="match status" value="2"/>
</dbReference>
<evidence type="ECO:0000313" key="3">
    <source>
        <dbReference type="Proteomes" id="UP000784294"/>
    </source>
</evidence>
<protein>
    <recommendedName>
        <fullName evidence="1">C2H2-type domain-containing protein</fullName>
    </recommendedName>
</protein>
<dbReference type="InterPro" id="IPR013087">
    <property type="entry name" value="Znf_C2H2_type"/>
</dbReference>
<dbReference type="OrthoDB" id="6252657at2759"/>
<sequence>MPLYSCTFCPVFCLTLNDLALHLSSAHEGRTEIPLSLDNSEHSSSSPTKVSHIHVTIMKQSAGIQPSFSLKKSNPNMSPISTEYRSLFDDLASVVNAPAANRCSPPQSPVRDFRNCVLASDDVDDDIVCPECDFSSKDRDEVMQHITDTH</sequence>
<proteinExistence type="predicted"/>
<name>A0A3S5C0N4_9PLAT</name>
<evidence type="ECO:0000313" key="2">
    <source>
        <dbReference type="EMBL" id="VEL27673.1"/>
    </source>
</evidence>
<dbReference type="PROSITE" id="PS00028">
    <property type="entry name" value="ZINC_FINGER_C2H2_1"/>
    <property type="match status" value="1"/>
</dbReference>
<accession>A0A3S5C0N4</accession>
<reference evidence="2" key="1">
    <citation type="submission" date="2018-11" db="EMBL/GenBank/DDBJ databases">
        <authorList>
            <consortium name="Pathogen Informatics"/>
        </authorList>
    </citation>
    <scope>NUCLEOTIDE SEQUENCE</scope>
</reference>
<evidence type="ECO:0000259" key="1">
    <source>
        <dbReference type="PROSITE" id="PS00028"/>
    </source>
</evidence>
<organism evidence="2 3">
    <name type="scientific">Protopolystoma xenopodis</name>
    <dbReference type="NCBI Taxonomy" id="117903"/>
    <lineage>
        <taxon>Eukaryota</taxon>
        <taxon>Metazoa</taxon>
        <taxon>Spiralia</taxon>
        <taxon>Lophotrochozoa</taxon>
        <taxon>Platyhelminthes</taxon>
        <taxon>Monogenea</taxon>
        <taxon>Polyopisthocotylea</taxon>
        <taxon>Polystomatidea</taxon>
        <taxon>Polystomatidae</taxon>
        <taxon>Protopolystoma</taxon>
    </lineage>
</organism>
<dbReference type="AlphaFoldDB" id="A0A3S5C0N4"/>
<feature type="domain" description="C2H2-type" evidence="1">
    <location>
        <begin position="6"/>
        <end position="27"/>
    </location>
</feature>
<keyword evidence="3" id="KW-1185">Reference proteome</keyword>
<dbReference type="EMBL" id="CAAALY010088915">
    <property type="protein sequence ID" value="VEL27673.1"/>
    <property type="molecule type" value="Genomic_DNA"/>
</dbReference>
<gene>
    <name evidence="2" type="ORF">PXEA_LOCUS21113</name>
</gene>
<dbReference type="Proteomes" id="UP000784294">
    <property type="component" value="Unassembled WGS sequence"/>
</dbReference>